<dbReference type="InterPro" id="IPR028939">
    <property type="entry name" value="P5C_Rdtase_cat_N"/>
</dbReference>
<dbReference type="EMBL" id="BMAR01000001">
    <property type="protein sequence ID" value="GFR41283.1"/>
    <property type="molecule type" value="Genomic_DNA"/>
</dbReference>
<reference evidence="3 4" key="1">
    <citation type="journal article" date="2021" name="Sci. Rep.">
        <title>Genome sequencing of the multicellular alga Astrephomene provides insights into convergent evolution of germ-soma differentiation.</title>
        <authorList>
            <person name="Yamashita S."/>
            <person name="Yamamoto K."/>
            <person name="Matsuzaki R."/>
            <person name="Suzuki S."/>
            <person name="Yamaguchi H."/>
            <person name="Hirooka S."/>
            <person name="Minakuchi Y."/>
            <person name="Miyagishima S."/>
            <person name="Kawachi M."/>
            <person name="Toyoda A."/>
            <person name="Nozaki H."/>
        </authorList>
    </citation>
    <scope>NUCLEOTIDE SEQUENCE [LARGE SCALE GENOMIC DNA]</scope>
    <source>
        <strain evidence="3 4">NIES-4017</strain>
    </source>
</reference>
<dbReference type="InterPro" id="IPR051267">
    <property type="entry name" value="STEAP_metalloreductase"/>
</dbReference>
<evidence type="ECO:0000259" key="2">
    <source>
        <dbReference type="Pfam" id="PF03807"/>
    </source>
</evidence>
<dbReference type="InterPro" id="IPR036291">
    <property type="entry name" value="NAD(P)-bd_dom_sf"/>
</dbReference>
<sequence length="219" mass="23158">MAINVAIVGAGGVGKTLGKMISRKHPVTFGVRDISKYADLTKAPNTKVLSVADAIKASDVVILAVPGSNDDAGIKQMAASMGPEILGKVVVDATNPLTPYPGLEVRWSGRSGGEVLAEALPNTPVYKAFNTIGVNHMDHADGSLLTGQQLTMMFAGGPQGRELVEEVIAAVGFKPEYLGPIRYARNLEALAELWIHLALRGVGSAETWGGNFHFQVLRK</sequence>
<dbReference type="SUPFAM" id="SSF51735">
    <property type="entry name" value="NAD(P)-binding Rossmann-fold domains"/>
    <property type="match status" value="1"/>
</dbReference>
<dbReference type="PANTHER" id="PTHR14239">
    <property type="entry name" value="DUDULIN-RELATED"/>
    <property type="match status" value="1"/>
</dbReference>
<protein>
    <recommendedName>
        <fullName evidence="2">Pyrroline-5-carboxylate reductase catalytic N-terminal domain-containing protein</fullName>
    </recommendedName>
</protein>
<keyword evidence="1" id="KW-0560">Oxidoreductase</keyword>
<evidence type="ECO:0000313" key="3">
    <source>
        <dbReference type="EMBL" id="GFR41283.1"/>
    </source>
</evidence>
<organism evidence="3 4">
    <name type="scientific">Astrephomene gubernaculifera</name>
    <dbReference type="NCBI Taxonomy" id="47775"/>
    <lineage>
        <taxon>Eukaryota</taxon>
        <taxon>Viridiplantae</taxon>
        <taxon>Chlorophyta</taxon>
        <taxon>core chlorophytes</taxon>
        <taxon>Chlorophyceae</taxon>
        <taxon>CS clade</taxon>
        <taxon>Chlamydomonadales</taxon>
        <taxon>Astrephomenaceae</taxon>
        <taxon>Astrephomene</taxon>
    </lineage>
</organism>
<evidence type="ECO:0000313" key="4">
    <source>
        <dbReference type="Proteomes" id="UP001054857"/>
    </source>
</evidence>
<gene>
    <name evidence="3" type="ORF">Agub_g1798</name>
</gene>
<dbReference type="Proteomes" id="UP001054857">
    <property type="component" value="Unassembled WGS sequence"/>
</dbReference>
<feature type="domain" description="Pyrroline-5-carboxylate reductase catalytic N-terminal" evidence="2">
    <location>
        <begin position="5"/>
        <end position="96"/>
    </location>
</feature>
<keyword evidence="4" id="KW-1185">Reference proteome</keyword>
<dbReference type="GO" id="GO:0016491">
    <property type="term" value="F:oxidoreductase activity"/>
    <property type="evidence" value="ECO:0007669"/>
    <property type="project" value="UniProtKB-KW"/>
</dbReference>
<proteinExistence type="predicted"/>
<accession>A0AAD3HHW9</accession>
<dbReference type="AlphaFoldDB" id="A0AAD3HHW9"/>
<comment type="caution">
    <text evidence="3">The sequence shown here is derived from an EMBL/GenBank/DDBJ whole genome shotgun (WGS) entry which is preliminary data.</text>
</comment>
<evidence type="ECO:0000256" key="1">
    <source>
        <dbReference type="ARBA" id="ARBA00023002"/>
    </source>
</evidence>
<dbReference type="Pfam" id="PF03807">
    <property type="entry name" value="F420_oxidored"/>
    <property type="match status" value="1"/>
</dbReference>
<dbReference type="Gene3D" id="3.40.50.720">
    <property type="entry name" value="NAD(P)-binding Rossmann-like Domain"/>
    <property type="match status" value="1"/>
</dbReference>
<name>A0AAD3HHW9_9CHLO</name>